<reference evidence="8 9" key="1">
    <citation type="submission" date="2017-08" db="EMBL/GenBank/DDBJ databases">
        <authorList>
            <person name="de Groot N.N."/>
        </authorList>
    </citation>
    <scope>NUCLEOTIDE SEQUENCE [LARGE SCALE GENOMIC DNA]</scope>
    <source>
        <strain evidence="8 9">HM2</strain>
    </source>
</reference>
<comment type="cofactor">
    <cofactor evidence="1">
        <name>[4Fe-4S] cluster</name>
        <dbReference type="ChEBI" id="CHEBI:49883"/>
    </cofactor>
</comment>
<evidence type="ECO:0000313" key="8">
    <source>
        <dbReference type="EMBL" id="SUQ19107.1"/>
    </source>
</evidence>
<dbReference type="InterPro" id="IPR023885">
    <property type="entry name" value="4Fe4S-binding_SPASM_dom"/>
</dbReference>
<dbReference type="InterPro" id="IPR013785">
    <property type="entry name" value="Aldolase_TIM"/>
</dbReference>
<dbReference type="Pfam" id="PF04055">
    <property type="entry name" value="Radical_SAM"/>
    <property type="match status" value="1"/>
</dbReference>
<keyword evidence="2" id="KW-0004">4Fe-4S</keyword>
<keyword evidence="4" id="KW-0479">Metal-binding</keyword>
<evidence type="ECO:0000256" key="4">
    <source>
        <dbReference type="ARBA" id="ARBA00022723"/>
    </source>
</evidence>
<proteinExistence type="predicted"/>
<feature type="domain" description="Radical SAM core" evidence="7">
    <location>
        <begin position="1"/>
        <end position="231"/>
    </location>
</feature>
<dbReference type="PROSITE" id="PS51918">
    <property type="entry name" value="RADICAL_SAM"/>
    <property type="match status" value="1"/>
</dbReference>
<dbReference type="Pfam" id="PF13186">
    <property type="entry name" value="SPASM"/>
    <property type="match status" value="1"/>
</dbReference>
<dbReference type="SFLD" id="SFLDG01067">
    <property type="entry name" value="SPASM/twitch_domain_containing"/>
    <property type="match status" value="1"/>
</dbReference>
<dbReference type="SFLD" id="SFLDS00029">
    <property type="entry name" value="Radical_SAM"/>
    <property type="match status" value="1"/>
</dbReference>
<gene>
    <name evidence="8" type="ORF">SAMN05661053_0333</name>
</gene>
<evidence type="ECO:0000256" key="5">
    <source>
        <dbReference type="ARBA" id="ARBA00023004"/>
    </source>
</evidence>
<dbReference type="PANTHER" id="PTHR43273">
    <property type="entry name" value="ANAEROBIC SULFATASE-MATURATING ENZYME HOMOLOG ASLB-RELATED"/>
    <property type="match status" value="1"/>
</dbReference>
<dbReference type="CDD" id="cd01335">
    <property type="entry name" value="Radical_SAM"/>
    <property type="match status" value="1"/>
</dbReference>
<protein>
    <recommendedName>
        <fullName evidence="7">Radical SAM core domain-containing protein</fullName>
    </recommendedName>
</protein>
<dbReference type="PROSITE" id="PS01305">
    <property type="entry name" value="MOAA_NIFB_PQQE"/>
    <property type="match status" value="1"/>
</dbReference>
<dbReference type="RefSeq" id="WP_109571855.1">
    <property type="nucleotide sequence ID" value="NZ_UHJL01000001.1"/>
</dbReference>
<dbReference type="Gene3D" id="3.20.20.70">
    <property type="entry name" value="Aldolase class I"/>
    <property type="match status" value="1"/>
</dbReference>
<evidence type="ECO:0000256" key="6">
    <source>
        <dbReference type="ARBA" id="ARBA00023014"/>
    </source>
</evidence>
<organism evidence="8 9">
    <name type="scientific">Fibrobacter succinogenes</name>
    <name type="common">Bacteroides succinogenes</name>
    <dbReference type="NCBI Taxonomy" id="833"/>
    <lineage>
        <taxon>Bacteria</taxon>
        <taxon>Pseudomonadati</taxon>
        <taxon>Fibrobacterota</taxon>
        <taxon>Fibrobacteria</taxon>
        <taxon>Fibrobacterales</taxon>
        <taxon>Fibrobacteraceae</taxon>
        <taxon>Fibrobacter</taxon>
    </lineage>
</organism>
<dbReference type="InterPro" id="IPR058240">
    <property type="entry name" value="rSAM_sf"/>
</dbReference>
<accession>A0A380RVT1</accession>
<evidence type="ECO:0000256" key="3">
    <source>
        <dbReference type="ARBA" id="ARBA00022691"/>
    </source>
</evidence>
<dbReference type="SFLD" id="SFLDG01386">
    <property type="entry name" value="main_SPASM_domain-containing"/>
    <property type="match status" value="1"/>
</dbReference>
<dbReference type="AlphaFoldDB" id="A0A380RVT1"/>
<sequence length="373" mass="42510">MNLELSITEQCNLRCDYCYYRDSHAARKAVMSDEVMEKAVSLALRKAAELNHNFLNITFFGGEPLLRMDIIRKTVAFARKLVKSRRSELPKKFKLLFTVNTNGTLLNDDVIGYLKKEGFSVALSLDGPRNKQDLSRKTVDGRGSFNYIAPYIPALVDLNAVVLMVITPKHVHGFSDAVKWVFKQGFTNVGTSPDFNGKWTSEDFDALIVEYEKLARFWYKSKRQKKDFYLSTIQDKVSMELLGKRQKEYTCFISSEAFVVATNGNVFPCSRFISSQPKAPYSLGNVLDEQSGIYKNILPKAVERFIKNDKKQCKECAIRYRCLAHECGCTSFYTTGSLEGVSAEVCTHERILCAICDEYAMKLYRNDKMESLL</sequence>
<dbReference type="Proteomes" id="UP000255423">
    <property type="component" value="Unassembled WGS sequence"/>
</dbReference>
<evidence type="ECO:0000259" key="7">
    <source>
        <dbReference type="PROSITE" id="PS51918"/>
    </source>
</evidence>
<dbReference type="InterPro" id="IPR007197">
    <property type="entry name" value="rSAM"/>
</dbReference>
<keyword evidence="3" id="KW-0949">S-adenosyl-L-methionine</keyword>
<dbReference type="NCBIfam" id="TIGR04085">
    <property type="entry name" value="rSAM_more_4Fe4S"/>
    <property type="match status" value="1"/>
</dbReference>
<dbReference type="SFLD" id="SFLDG01384">
    <property type="entry name" value="thioether_bond_formation_requi"/>
    <property type="match status" value="1"/>
</dbReference>
<evidence type="ECO:0000256" key="2">
    <source>
        <dbReference type="ARBA" id="ARBA00022485"/>
    </source>
</evidence>
<name>A0A380RVT1_FIBSU</name>
<dbReference type="SUPFAM" id="SSF102114">
    <property type="entry name" value="Radical SAM enzymes"/>
    <property type="match status" value="1"/>
</dbReference>
<dbReference type="InterPro" id="IPR000385">
    <property type="entry name" value="MoaA_NifB_PqqE_Fe-S-bd_CS"/>
</dbReference>
<evidence type="ECO:0000313" key="9">
    <source>
        <dbReference type="Proteomes" id="UP000255423"/>
    </source>
</evidence>
<dbReference type="PANTHER" id="PTHR43273:SF8">
    <property type="entry name" value="RADICAL SAM DOMAIN PROTEIN"/>
    <property type="match status" value="1"/>
</dbReference>
<dbReference type="InterPro" id="IPR023867">
    <property type="entry name" value="Sulphatase_maturase_rSAM"/>
</dbReference>
<keyword evidence="5" id="KW-0408">Iron</keyword>
<dbReference type="GO" id="GO:0046872">
    <property type="term" value="F:metal ion binding"/>
    <property type="evidence" value="ECO:0007669"/>
    <property type="project" value="UniProtKB-KW"/>
</dbReference>
<dbReference type="EMBL" id="UHJL01000001">
    <property type="protein sequence ID" value="SUQ19107.1"/>
    <property type="molecule type" value="Genomic_DNA"/>
</dbReference>
<keyword evidence="6" id="KW-0411">Iron-sulfur</keyword>
<dbReference type="GO" id="GO:0051539">
    <property type="term" value="F:4 iron, 4 sulfur cluster binding"/>
    <property type="evidence" value="ECO:0007669"/>
    <property type="project" value="UniProtKB-KW"/>
</dbReference>
<evidence type="ECO:0000256" key="1">
    <source>
        <dbReference type="ARBA" id="ARBA00001966"/>
    </source>
</evidence>
<dbReference type="GO" id="GO:0016491">
    <property type="term" value="F:oxidoreductase activity"/>
    <property type="evidence" value="ECO:0007669"/>
    <property type="project" value="InterPro"/>
</dbReference>